<dbReference type="EMBL" id="CM031810">
    <property type="protein sequence ID" value="KAG6663873.1"/>
    <property type="molecule type" value="Genomic_DNA"/>
</dbReference>
<dbReference type="PANTHER" id="PTHR47584">
    <property type="match status" value="1"/>
</dbReference>
<keyword evidence="4" id="KW-1185">Reference proteome</keyword>
<dbReference type="AlphaFoldDB" id="A0A8T1RBW3"/>
<name>A0A8T1RBW3_CARIL</name>
<accession>A0A8T1RBW3</accession>
<gene>
    <name evidence="3" type="ORF">CIPAW_02G052800</name>
</gene>
<dbReference type="InterPro" id="IPR045026">
    <property type="entry name" value="LIMYB"/>
</dbReference>
<dbReference type="Pfam" id="PF12776">
    <property type="entry name" value="Myb_DNA-bind_3"/>
    <property type="match status" value="1"/>
</dbReference>
<evidence type="ECO:0000259" key="2">
    <source>
        <dbReference type="Pfam" id="PF12776"/>
    </source>
</evidence>
<dbReference type="InterPro" id="IPR024752">
    <property type="entry name" value="Myb/SANT-like_dom"/>
</dbReference>
<proteinExistence type="predicted"/>
<feature type="region of interest" description="Disordered" evidence="1">
    <location>
        <begin position="166"/>
        <end position="260"/>
    </location>
</feature>
<comment type="caution">
    <text evidence="3">The sequence shown here is derived from an EMBL/GenBank/DDBJ whole genome shotgun (WGS) entry which is preliminary data.</text>
</comment>
<evidence type="ECO:0000313" key="3">
    <source>
        <dbReference type="EMBL" id="KAG6663873.1"/>
    </source>
</evidence>
<evidence type="ECO:0000313" key="4">
    <source>
        <dbReference type="Proteomes" id="UP000811609"/>
    </source>
</evidence>
<sequence length="260" mass="29644">MDNDTTESTRDRDIWSEGFEDRLVNMLYEDTLMDRLRGGRITNSDNVRLATQLSAVCHKKFNSEQVKGKIAHLKCKQREFTDLIKQTGLGWDPERKAPIASEEHWANALRVRSSWKNFKTWGCTRYEQLCAIFGCAVATETLHRASTDLTPDSDDERLLDQEMLKRGQPITDNDGVPSTRVHRQSPTPFSASYANGSRRRQRGGPTMDEGLQTQMTDTLEEIRHSAEARREAAMEVMESSRSRKRSKGDHSMESDGAFDL</sequence>
<evidence type="ECO:0000256" key="1">
    <source>
        <dbReference type="SAM" id="MobiDB-lite"/>
    </source>
</evidence>
<feature type="domain" description="Myb/SANT-like" evidence="2">
    <location>
        <begin position="15"/>
        <end position="107"/>
    </location>
</feature>
<organism evidence="3 4">
    <name type="scientific">Carya illinoinensis</name>
    <name type="common">Pecan</name>
    <dbReference type="NCBI Taxonomy" id="32201"/>
    <lineage>
        <taxon>Eukaryota</taxon>
        <taxon>Viridiplantae</taxon>
        <taxon>Streptophyta</taxon>
        <taxon>Embryophyta</taxon>
        <taxon>Tracheophyta</taxon>
        <taxon>Spermatophyta</taxon>
        <taxon>Magnoliopsida</taxon>
        <taxon>eudicotyledons</taxon>
        <taxon>Gunneridae</taxon>
        <taxon>Pentapetalae</taxon>
        <taxon>rosids</taxon>
        <taxon>fabids</taxon>
        <taxon>Fagales</taxon>
        <taxon>Juglandaceae</taxon>
        <taxon>Carya</taxon>
    </lineage>
</organism>
<dbReference type="PANTHER" id="PTHR47584:SF14">
    <property type="entry name" value="L10-INTERACTING MYB DOMAIN-CONTAINING PROTEIN-LIKE"/>
    <property type="match status" value="1"/>
</dbReference>
<reference evidence="3" key="1">
    <citation type="submission" date="2020-12" db="EMBL/GenBank/DDBJ databases">
        <title>WGS assembly of Carya illinoinensis cv. Pawnee.</title>
        <authorList>
            <person name="Platts A."/>
            <person name="Shu S."/>
            <person name="Wright S."/>
            <person name="Barry K."/>
            <person name="Edger P."/>
            <person name="Pires J.C."/>
            <person name="Schmutz J."/>
        </authorList>
    </citation>
    <scope>NUCLEOTIDE SEQUENCE</scope>
    <source>
        <tissue evidence="3">Leaf</tissue>
    </source>
</reference>
<feature type="compositionally biased region" description="Basic and acidic residues" evidence="1">
    <location>
        <begin position="220"/>
        <end position="241"/>
    </location>
</feature>
<protein>
    <recommendedName>
        <fullName evidence="2">Myb/SANT-like domain-containing protein</fullName>
    </recommendedName>
</protein>
<dbReference type="Proteomes" id="UP000811609">
    <property type="component" value="Chromosome 2"/>
</dbReference>
<feature type="compositionally biased region" description="Polar residues" evidence="1">
    <location>
        <begin position="184"/>
        <end position="195"/>
    </location>
</feature>